<organism evidence="1 2">
    <name type="scientific">Panagrolaimus sp. PS1159</name>
    <dbReference type="NCBI Taxonomy" id="55785"/>
    <lineage>
        <taxon>Eukaryota</taxon>
        <taxon>Metazoa</taxon>
        <taxon>Ecdysozoa</taxon>
        <taxon>Nematoda</taxon>
        <taxon>Chromadorea</taxon>
        <taxon>Rhabditida</taxon>
        <taxon>Tylenchina</taxon>
        <taxon>Panagrolaimomorpha</taxon>
        <taxon>Panagrolaimoidea</taxon>
        <taxon>Panagrolaimidae</taxon>
        <taxon>Panagrolaimus</taxon>
    </lineage>
</organism>
<accession>A0AC35FS38</accession>
<evidence type="ECO:0000313" key="2">
    <source>
        <dbReference type="WBParaSite" id="PS1159_v2.g20404.t1"/>
    </source>
</evidence>
<protein>
    <submittedName>
        <fullName evidence="2">Uncharacterized protein</fullName>
    </submittedName>
</protein>
<dbReference type="WBParaSite" id="PS1159_v2.g20404.t1">
    <property type="protein sequence ID" value="PS1159_v2.g20404.t1"/>
    <property type="gene ID" value="PS1159_v2.g20404"/>
</dbReference>
<dbReference type="Proteomes" id="UP000887580">
    <property type="component" value="Unplaced"/>
</dbReference>
<proteinExistence type="predicted"/>
<sequence>MAQSVQPGDINTLCEKMKRLSIDPACGVRDPKETVLLAVTCDTFKVGQEDIKNNRNEWTNTFAEAAKQFYREWFQGNGSRKNKP</sequence>
<evidence type="ECO:0000313" key="1">
    <source>
        <dbReference type="Proteomes" id="UP000887580"/>
    </source>
</evidence>
<reference evidence="2" key="1">
    <citation type="submission" date="2022-11" db="UniProtKB">
        <authorList>
            <consortium name="WormBaseParasite"/>
        </authorList>
    </citation>
    <scope>IDENTIFICATION</scope>
</reference>
<name>A0AC35FS38_9BILA</name>